<dbReference type="WBParaSite" id="TCNE_0001091601-mRNA-1">
    <property type="protein sequence ID" value="TCNE_0001091601-mRNA-1"/>
    <property type="gene ID" value="TCNE_0001091601"/>
</dbReference>
<organism evidence="2 3">
    <name type="scientific">Toxocara canis</name>
    <name type="common">Canine roundworm</name>
    <dbReference type="NCBI Taxonomy" id="6265"/>
    <lineage>
        <taxon>Eukaryota</taxon>
        <taxon>Metazoa</taxon>
        <taxon>Ecdysozoa</taxon>
        <taxon>Nematoda</taxon>
        <taxon>Chromadorea</taxon>
        <taxon>Rhabditida</taxon>
        <taxon>Spirurina</taxon>
        <taxon>Ascaridomorpha</taxon>
        <taxon>Ascaridoidea</taxon>
        <taxon>Toxocaridae</taxon>
        <taxon>Toxocara</taxon>
    </lineage>
</organism>
<evidence type="ECO:0000313" key="2">
    <source>
        <dbReference type="Proteomes" id="UP000050794"/>
    </source>
</evidence>
<evidence type="ECO:0000313" key="1">
    <source>
        <dbReference type="EMBL" id="VDM42237.1"/>
    </source>
</evidence>
<dbReference type="AlphaFoldDB" id="A0A183UQZ6"/>
<accession>A0A183UQZ6</accession>
<keyword evidence="2" id="KW-1185">Reference proteome</keyword>
<proteinExistence type="predicted"/>
<sequence>MSKSISIEIDDHIVLHHSHHIASHHPEQTPFLSTSIRNHASRPQPTMPHIAECISRHRLRLLESTTIAIRLHADQFPE</sequence>
<evidence type="ECO:0000313" key="3">
    <source>
        <dbReference type="WBParaSite" id="TCNE_0001091601-mRNA-1"/>
    </source>
</evidence>
<dbReference type="Proteomes" id="UP000050794">
    <property type="component" value="Unassembled WGS sequence"/>
</dbReference>
<name>A0A183UQZ6_TOXCA</name>
<gene>
    <name evidence="1" type="ORF">TCNE_LOCUS10916</name>
</gene>
<reference evidence="3" key="1">
    <citation type="submission" date="2016-06" db="UniProtKB">
        <authorList>
            <consortium name="WormBaseParasite"/>
        </authorList>
    </citation>
    <scope>IDENTIFICATION</scope>
</reference>
<dbReference type="EMBL" id="UYWY01020664">
    <property type="protein sequence ID" value="VDM42237.1"/>
    <property type="molecule type" value="Genomic_DNA"/>
</dbReference>
<reference evidence="1 2" key="2">
    <citation type="submission" date="2018-11" db="EMBL/GenBank/DDBJ databases">
        <authorList>
            <consortium name="Pathogen Informatics"/>
        </authorList>
    </citation>
    <scope>NUCLEOTIDE SEQUENCE [LARGE SCALE GENOMIC DNA]</scope>
</reference>
<protein>
    <submittedName>
        <fullName evidence="1 3">Uncharacterized protein</fullName>
    </submittedName>
</protein>